<dbReference type="RefSeq" id="WP_212530762.1">
    <property type="nucleotide sequence ID" value="NZ_JAGSOG010000133.1"/>
</dbReference>
<dbReference type="PRINTS" id="PR00111">
    <property type="entry name" value="ABHYDROLASE"/>
</dbReference>
<dbReference type="GO" id="GO:0016787">
    <property type="term" value="F:hydrolase activity"/>
    <property type="evidence" value="ECO:0007669"/>
    <property type="project" value="UniProtKB-KW"/>
</dbReference>
<organism evidence="2 3">
    <name type="scientific">Actinospica durhamensis</name>
    <dbReference type="NCBI Taxonomy" id="1508375"/>
    <lineage>
        <taxon>Bacteria</taxon>
        <taxon>Bacillati</taxon>
        <taxon>Actinomycetota</taxon>
        <taxon>Actinomycetes</taxon>
        <taxon>Catenulisporales</taxon>
        <taxon>Actinospicaceae</taxon>
        <taxon>Actinospica</taxon>
    </lineage>
</organism>
<name>A0A941ES26_9ACTN</name>
<dbReference type="InterPro" id="IPR000073">
    <property type="entry name" value="AB_hydrolase_1"/>
</dbReference>
<keyword evidence="3" id="KW-1185">Reference proteome</keyword>
<dbReference type="Proteomes" id="UP000675781">
    <property type="component" value="Unassembled WGS sequence"/>
</dbReference>
<evidence type="ECO:0000313" key="3">
    <source>
        <dbReference type="Proteomes" id="UP000675781"/>
    </source>
</evidence>
<dbReference type="SUPFAM" id="SSF53474">
    <property type="entry name" value="alpha/beta-Hydrolases"/>
    <property type="match status" value="1"/>
</dbReference>
<dbReference type="GO" id="GO:0016020">
    <property type="term" value="C:membrane"/>
    <property type="evidence" value="ECO:0007669"/>
    <property type="project" value="TreeGrafter"/>
</dbReference>
<proteinExistence type="predicted"/>
<evidence type="ECO:0000259" key="1">
    <source>
        <dbReference type="Pfam" id="PF00561"/>
    </source>
</evidence>
<dbReference type="Pfam" id="PF00561">
    <property type="entry name" value="Abhydrolase_1"/>
    <property type="match status" value="1"/>
</dbReference>
<dbReference type="InterPro" id="IPR029058">
    <property type="entry name" value="AB_hydrolase_fold"/>
</dbReference>
<keyword evidence="2" id="KW-0378">Hydrolase</keyword>
<comment type="caution">
    <text evidence="2">The sequence shown here is derived from an EMBL/GenBank/DDBJ whole genome shotgun (WGS) entry which is preliminary data.</text>
</comment>
<dbReference type="AlphaFoldDB" id="A0A941ES26"/>
<feature type="domain" description="AB hydrolase-1" evidence="1">
    <location>
        <begin position="21"/>
        <end position="247"/>
    </location>
</feature>
<dbReference type="EMBL" id="JAGSOG010000133">
    <property type="protein sequence ID" value="MBR7836281.1"/>
    <property type="molecule type" value="Genomic_DNA"/>
</dbReference>
<evidence type="ECO:0000313" key="2">
    <source>
        <dbReference type="EMBL" id="MBR7836281.1"/>
    </source>
</evidence>
<reference evidence="2" key="1">
    <citation type="submission" date="2021-04" db="EMBL/GenBank/DDBJ databases">
        <title>Genome based classification of Actinospica acidithermotolerans sp. nov., an actinobacterium isolated from an Indonesian hot spring.</title>
        <authorList>
            <person name="Kusuma A.B."/>
            <person name="Putra K.E."/>
            <person name="Nafisah S."/>
            <person name="Loh J."/>
            <person name="Nouioui I."/>
            <person name="Goodfellow M."/>
        </authorList>
    </citation>
    <scope>NUCLEOTIDE SEQUENCE</scope>
    <source>
        <strain evidence="2">CSCA 57</strain>
    </source>
</reference>
<dbReference type="InterPro" id="IPR050266">
    <property type="entry name" value="AB_hydrolase_sf"/>
</dbReference>
<dbReference type="PANTHER" id="PTHR43798">
    <property type="entry name" value="MONOACYLGLYCEROL LIPASE"/>
    <property type="match status" value="1"/>
</dbReference>
<accession>A0A941ES26</accession>
<sequence>MTTDTQLGPLAVTVRGAGPGLLLAHGAGGGIEANYGPILDGLAAGHTVVGADYPGSGATPRFVGPLSEDELADRLVEAAVANGLETFAVSGFSLGGPIAIRIAARHPERVTALILTATFAKADARLALSARIWSEIYQDRNTLRLAEFLTLVGFSTRALDAIPAGELDAALKAFAESIPDGTPEHTELVGRIDVRGDLAGITVPTLVVVTAQDALVDPTLQRELAGAIPGAQTAEIATGHLPMAERPGAWLGLITEFLDPHE</sequence>
<protein>
    <submittedName>
        <fullName evidence="2">Alpha/beta fold hydrolase</fullName>
    </submittedName>
</protein>
<gene>
    <name evidence="2" type="ORF">KDL01_23590</name>
</gene>
<dbReference type="PANTHER" id="PTHR43798:SF33">
    <property type="entry name" value="HYDROLASE, PUTATIVE (AFU_ORTHOLOGUE AFUA_2G14860)-RELATED"/>
    <property type="match status" value="1"/>
</dbReference>
<dbReference type="Gene3D" id="3.40.50.1820">
    <property type="entry name" value="alpha/beta hydrolase"/>
    <property type="match status" value="1"/>
</dbReference>